<reference evidence="2" key="1">
    <citation type="journal article" date="2023" name="Mol. Phylogenet. Evol.">
        <title>Genome-scale phylogeny and comparative genomics of the fungal order Sordariales.</title>
        <authorList>
            <person name="Hensen N."/>
            <person name="Bonometti L."/>
            <person name="Westerberg I."/>
            <person name="Brannstrom I.O."/>
            <person name="Guillou S."/>
            <person name="Cros-Aarteil S."/>
            <person name="Calhoun S."/>
            <person name="Haridas S."/>
            <person name="Kuo A."/>
            <person name="Mondo S."/>
            <person name="Pangilinan J."/>
            <person name="Riley R."/>
            <person name="LaButti K."/>
            <person name="Andreopoulos B."/>
            <person name="Lipzen A."/>
            <person name="Chen C."/>
            <person name="Yan M."/>
            <person name="Daum C."/>
            <person name="Ng V."/>
            <person name="Clum A."/>
            <person name="Steindorff A."/>
            <person name="Ohm R.A."/>
            <person name="Martin F."/>
            <person name="Silar P."/>
            <person name="Natvig D.O."/>
            <person name="Lalanne C."/>
            <person name="Gautier V."/>
            <person name="Ament-Velasquez S.L."/>
            <person name="Kruys A."/>
            <person name="Hutchinson M.I."/>
            <person name="Powell A.J."/>
            <person name="Barry K."/>
            <person name="Miller A.N."/>
            <person name="Grigoriev I.V."/>
            <person name="Debuchy R."/>
            <person name="Gladieux P."/>
            <person name="Hiltunen Thoren M."/>
            <person name="Johannesson H."/>
        </authorList>
    </citation>
    <scope>NUCLEOTIDE SEQUENCE</scope>
    <source>
        <strain evidence="2">FGSC 1904</strain>
    </source>
</reference>
<dbReference type="PANTHER" id="PTHR37048:SF2">
    <property type="entry name" value="QUESTIONABLE PROTEIN"/>
    <property type="match status" value="1"/>
</dbReference>
<comment type="caution">
    <text evidence="2">The sequence shown here is derived from an EMBL/GenBank/DDBJ whole genome shotgun (WGS) entry which is preliminary data.</text>
</comment>
<sequence length="317" mass="35552">MNIKSDTDYPRLPSNGSALTHSSYNPSWPRKPSIPLPLGNSDSETSGLSQSSNSVDTNSSSHTEFSEISSQNATDESEGLDDALEDRGGRVTRWEYPYSVAAQIMFLPWYARKVKLPPKESGLQAWGSNGDWLNKEGYGHPVLVLTDPDDHGYVVFQTMTSFSSQTLAQKFPGVSRAKLKASFMEIHAGTLERDLDAGGLLFLAPQPEQPPGTCVNLWKIEREALLRKRSYVDTQVSYRCKKEILLPYHYDKPSLRHKKYFLHSASYWRILDRILLLRVNGGGPEEDPLPPPDSFMSSPLNRGEGWESIVIPEPEDH</sequence>
<protein>
    <submittedName>
        <fullName evidence="2">Uncharacterized protein</fullName>
    </submittedName>
</protein>
<feature type="compositionally biased region" description="Low complexity" evidence="1">
    <location>
        <begin position="49"/>
        <end position="70"/>
    </location>
</feature>
<feature type="region of interest" description="Disordered" evidence="1">
    <location>
        <begin position="1"/>
        <end position="83"/>
    </location>
</feature>
<organism evidence="2 3">
    <name type="scientific">Sordaria brevicollis</name>
    <dbReference type="NCBI Taxonomy" id="83679"/>
    <lineage>
        <taxon>Eukaryota</taxon>
        <taxon>Fungi</taxon>
        <taxon>Dikarya</taxon>
        <taxon>Ascomycota</taxon>
        <taxon>Pezizomycotina</taxon>
        <taxon>Sordariomycetes</taxon>
        <taxon>Sordariomycetidae</taxon>
        <taxon>Sordariales</taxon>
        <taxon>Sordariaceae</taxon>
        <taxon>Sordaria</taxon>
    </lineage>
</organism>
<feature type="compositionally biased region" description="Polar residues" evidence="1">
    <location>
        <begin position="14"/>
        <end position="26"/>
    </location>
</feature>
<evidence type="ECO:0000313" key="3">
    <source>
        <dbReference type="Proteomes" id="UP001281003"/>
    </source>
</evidence>
<dbReference type="PANTHER" id="PTHR37048">
    <property type="entry name" value="QUESTIONABLE PROTEIN"/>
    <property type="match status" value="1"/>
</dbReference>
<evidence type="ECO:0000256" key="1">
    <source>
        <dbReference type="SAM" id="MobiDB-lite"/>
    </source>
</evidence>
<dbReference type="EMBL" id="JAUTDP010000001">
    <property type="protein sequence ID" value="KAK3402494.1"/>
    <property type="molecule type" value="Genomic_DNA"/>
</dbReference>
<gene>
    <name evidence="2" type="ORF">B0T20DRAFT_474301</name>
</gene>
<evidence type="ECO:0000313" key="2">
    <source>
        <dbReference type="EMBL" id="KAK3402494.1"/>
    </source>
</evidence>
<accession>A0AAE0PMK5</accession>
<dbReference type="Proteomes" id="UP001281003">
    <property type="component" value="Unassembled WGS sequence"/>
</dbReference>
<dbReference type="AlphaFoldDB" id="A0AAE0PMK5"/>
<reference evidence="2" key="2">
    <citation type="submission" date="2023-07" db="EMBL/GenBank/DDBJ databases">
        <authorList>
            <consortium name="Lawrence Berkeley National Laboratory"/>
            <person name="Haridas S."/>
            <person name="Hensen N."/>
            <person name="Bonometti L."/>
            <person name="Westerberg I."/>
            <person name="Brannstrom I.O."/>
            <person name="Guillou S."/>
            <person name="Cros-Aarteil S."/>
            <person name="Calhoun S."/>
            <person name="Kuo A."/>
            <person name="Mondo S."/>
            <person name="Pangilinan J."/>
            <person name="Riley R."/>
            <person name="LaButti K."/>
            <person name="Andreopoulos B."/>
            <person name="Lipzen A."/>
            <person name="Chen C."/>
            <person name="Yanf M."/>
            <person name="Daum C."/>
            <person name="Ng V."/>
            <person name="Clum A."/>
            <person name="Steindorff A."/>
            <person name="Ohm R."/>
            <person name="Martin F."/>
            <person name="Silar P."/>
            <person name="Natvig D."/>
            <person name="Lalanne C."/>
            <person name="Gautier V."/>
            <person name="Ament-velasquez S.L."/>
            <person name="Kruys A."/>
            <person name="Hutchinson M.I."/>
            <person name="Powell A.J."/>
            <person name="Barry K."/>
            <person name="Miller A.N."/>
            <person name="Grigoriev I.V."/>
            <person name="Debuchy R."/>
            <person name="Gladieux P."/>
            <person name="Thoren M.H."/>
            <person name="Johannesson H."/>
        </authorList>
    </citation>
    <scope>NUCLEOTIDE SEQUENCE</scope>
    <source>
        <strain evidence="2">FGSC 1904</strain>
    </source>
</reference>
<keyword evidence="3" id="KW-1185">Reference proteome</keyword>
<proteinExistence type="predicted"/>
<name>A0AAE0PMK5_SORBR</name>